<gene>
    <name evidence="1" type="ORF">RI138_08590</name>
</gene>
<accession>A0ABY9VSK0</accession>
<evidence type="ECO:0000313" key="2">
    <source>
        <dbReference type="Proteomes" id="UP001303236"/>
    </source>
</evidence>
<reference evidence="1 2" key="1">
    <citation type="submission" date="2023-09" db="EMBL/GenBank/DDBJ databases">
        <title>Genome completion map analysis of the actinomycetes C11-1.</title>
        <authorList>
            <person name="Qin P."/>
            <person name="Guan P."/>
        </authorList>
    </citation>
    <scope>NUCLEOTIDE SEQUENCE [LARGE SCALE GENOMIC DNA]</scope>
    <source>
        <strain evidence="1 2">C11-1</strain>
    </source>
</reference>
<dbReference type="Proteomes" id="UP001303236">
    <property type="component" value="Chromosome"/>
</dbReference>
<protein>
    <submittedName>
        <fullName evidence="1">Uncharacterized protein</fullName>
    </submittedName>
</protein>
<organism evidence="1 2">
    <name type="scientific">Streptomyces durocortorensis</name>
    <dbReference type="NCBI Taxonomy" id="2811104"/>
    <lineage>
        <taxon>Bacteria</taxon>
        <taxon>Bacillati</taxon>
        <taxon>Actinomycetota</taxon>
        <taxon>Actinomycetes</taxon>
        <taxon>Kitasatosporales</taxon>
        <taxon>Streptomycetaceae</taxon>
        <taxon>Streptomyces</taxon>
    </lineage>
</organism>
<sequence>MSAKRGVYFLADDGIVDLATAFLNSFRRTARGTCPRATHET</sequence>
<keyword evidence="2" id="KW-1185">Reference proteome</keyword>
<name>A0ABY9VSK0_9ACTN</name>
<evidence type="ECO:0000313" key="1">
    <source>
        <dbReference type="EMBL" id="WNF26892.1"/>
    </source>
</evidence>
<proteinExistence type="predicted"/>
<dbReference type="EMBL" id="CP134500">
    <property type="protein sequence ID" value="WNF26892.1"/>
    <property type="molecule type" value="Genomic_DNA"/>
</dbReference>